<dbReference type="SUPFAM" id="SSF50729">
    <property type="entry name" value="PH domain-like"/>
    <property type="match status" value="2"/>
</dbReference>
<feature type="compositionally biased region" description="Low complexity" evidence="3">
    <location>
        <begin position="684"/>
        <end position="711"/>
    </location>
</feature>
<accession>A0A9D3RWX5</accession>
<feature type="domain" description="IRS-type PTB" evidence="4">
    <location>
        <begin position="409"/>
        <end position="513"/>
    </location>
</feature>
<reference evidence="5" key="1">
    <citation type="submission" date="2021-01" db="EMBL/GenBank/DDBJ databases">
        <title>A chromosome-scale assembly of European eel, Anguilla anguilla.</title>
        <authorList>
            <person name="Henkel C."/>
            <person name="Jong-Raadsen S.A."/>
            <person name="Dufour S."/>
            <person name="Weltzien F.-A."/>
            <person name="Palstra A.P."/>
            <person name="Pelster B."/>
            <person name="Spaink H.P."/>
            <person name="Van Den Thillart G.E."/>
            <person name="Jansen H."/>
            <person name="Zahm M."/>
            <person name="Klopp C."/>
            <person name="Cedric C."/>
            <person name="Louis A."/>
            <person name="Berthelot C."/>
            <person name="Parey E."/>
            <person name="Roest Crollius H."/>
            <person name="Montfort J."/>
            <person name="Robinson-Rechavi M."/>
            <person name="Bucao C."/>
            <person name="Bouchez O."/>
            <person name="Gislard M."/>
            <person name="Lluch J."/>
            <person name="Milhes M."/>
            <person name="Lampietro C."/>
            <person name="Lopez Roques C."/>
            <person name="Donnadieu C."/>
            <person name="Braasch I."/>
            <person name="Desvignes T."/>
            <person name="Postlethwait J."/>
            <person name="Bobe J."/>
            <person name="Guiguen Y."/>
            <person name="Dirks R."/>
        </authorList>
    </citation>
    <scope>NUCLEOTIDE SEQUENCE</scope>
    <source>
        <strain evidence="5">Tag_6206</strain>
        <tissue evidence="5">Liver</tissue>
    </source>
</reference>
<keyword evidence="2" id="KW-0597">Phosphoprotein</keyword>
<dbReference type="Proteomes" id="UP001044222">
    <property type="component" value="Chromosome 7"/>
</dbReference>
<feature type="compositionally biased region" description="Low complexity" evidence="3">
    <location>
        <begin position="751"/>
        <end position="764"/>
    </location>
</feature>
<comment type="caution">
    <text evidence="5">The sequence shown here is derived from an EMBL/GenBank/DDBJ whole genome shotgun (WGS) entry which is preliminary data.</text>
</comment>
<feature type="compositionally biased region" description="Low complexity" evidence="3">
    <location>
        <begin position="721"/>
        <end position="741"/>
    </location>
</feature>
<dbReference type="CDD" id="cd14676">
    <property type="entry name" value="PH_DOK1_2_3"/>
    <property type="match status" value="1"/>
</dbReference>
<proteinExistence type="inferred from homology"/>
<dbReference type="Pfam" id="PF02174">
    <property type="entry name" value="IRS"/>
    <property type="match status" value="1"/>
</dbReference>
<comment type="similarity">
    <text evidence="1">Belongs to the DOK family. Type A subfamily.</text>
</comment>
<feature type="compositionally biased region" description="Basic and acidic residues" evidence="3">
    <location>
        <begin position="558"/>
        <end position="567"/>
    </location>
</feature>
<dbReference type="PANTHER" id="PTHR21258">
    <property type="entry name" value="DOCKING PROTEIN RELATED"/>
    <property type="match status" value="1"/>
</dbReference>
<dbReference type="Pfam" id="PF00169">
    <property type="entry name" value="PH"/>
    <property type="match status" value="1"/>
</dbReference>
<dbReference type="InterPro" id="IPR011993">
    <property type="entry name" value="PH-like_dom_sf"/>
</dbReference>
<evidence type="ECO:0000256" key="1">
    <source>
        <dbReference type="ARBA" id="ARBA00010955"/>
    </source>
</evidence>
<dbReference type="PANTHER" id="PTHR21258:SF46">
    <property type="entry name" value="DOCKING PROTEIN 1"/>
    <property type="match status" value="1"/>
</dbReference>
<keyword evidence="6" id="KW-1185">Reference proteome</keyword>
<dbReference type="InterPro" id="IPR050996">
    <property type="entry name" value="Docking_Protein_DOK"/>
</dbReference>
<feature type="region of interest" description="Disordered" evidence="3">
    <location>
        <begin position="506"/>
        <end position="790"/>
    </location>
</feature>
<evidence type="ECO:0000313" key="5">
    <source>
        <dbReference type="EMBL" id="KAG5846223.1"/>
    </source>
</evidence>
<evidence type="ECO:0000256" key="2">
    <source>
        <dbReference type="ARBA" id="ARBA00022553"/>
    </source>
</evidence>
<dbReference type="InterPro" id="IPR001849">
    <property type="entry name" value="PH_domain"/>
</dbReference>
<dbReference type="InterPro" id="IPR037751">
    <property type="entry name" value="Dok1/2/3_PTB"/>
</dbReference>
<dbReference type="AlphaFoldDB" id="A0A9D3RWX5"/>
<feature type="compositionally biased region" description="Pro residues" evidence="3">
    <location>
        <begin position="770"/>
        <end position="783"/>
    </location>
</feature>
<dbReference type="SMART" id="SM00310">
    <property type="entry name" value="PTBI"/>
    <property type="match status" value="1"/>
</dbReference>
<dbReference type="CDD" id="cd01203">
    <property type="entry name" value="PTB_DOK1_DOK2_DOK3"/>
    <property type="match status" value="1"/>
</dbReference>
<dbReference type="SMART" id="SM01244">
    <property type="entry name" value="IRS"/>
    <property type="match status" value="1"/>
</dbReference>
<feature type="compositionally biased region" description="Basic residues" evidence="3">
    <location>
        <begin position="668"/>
        <end position="683"/>
    </location>
</feature>
<dbReference type="EMBL" id="JAFIRN010000007">
    <property type="protein sequence ID" value="KAG5846223.1"/>
    <property type="molecule type" value="Genomic_DNA"/>
</dbReference>
<evidence type="ECO:0000313" key="6">
    <source>
        <dbReference type="Proteomes" id="UP001044222"/>
    </source>
</evidence>
<gene>
    <name evidence="5" type="ORF">ANANG_G00147510</name>
</gene>
<name>A0A9D3RWX5_ANGAN</name>
<dbReference type="Gene3D" id="2.30.29.30">
    <property type="entry name" value="Pleckstrin-homology domain (PH domain)/Phosphotyrosine-binding domain (PTB)"/>
    <property type="match status" value="2"/>
</dbReference>
<evidence type="ECO:0000256" key="3">
    <source>
        <dbReference type="SAM" id="MobiDB-lite"/>
    </source>
</evidence>
<dbReference type="GO" id="GO:0005737">
    <property type="term" value="C:cytoplasm"/>
    <property type="evidence" value="ECO:0007669"/>
    <property type="project" value="TreeGrafter"/>
</dbReference>
<evidence type="ECO:0000259" key="4">
    <source>
        <dbReference type="PROSITE" id="PS51064"/>
    </source>
</evidence>
<sequence>MQDSKQQYEENIGKLLTRFGKGSPEARRKAEQALSLLLKSVGMLAKADSVFATTAPYHNFILAFVPQDLPDVTLTKKQFVEVNRKLDSISLKVLLLLTAVQWSCYASEYSEAETEIENAWEKFTEFINSEFSQEEDKKFRGNITAVMEYSHHFSTVMLRGLQLQLYYHMMRGYNKGEAKATEFAQKYNQVLKAEQNALLYCIQNYQKWIKNDVQETSGEFCKCHKNFYGEKCELNVLDELDWKQRQEKISGILSQPVPDLARAKKEMDTHVKEGQLYVQHQKFGKKWKKSWFVLYPASQNGIARLEFFDCSGGTEKPSSTKKLDKKIIRLSECISILPALTETCPKDNMAAFCVETNDKTHVFAAEKQICAEWVEKMCEIAFQGGGVSDCNGQQELKMAENLIYYSREEVNEFWVSVQRTEASERCGLQGAYWLKADSDSLILKDPKSKRSLQLWPYKLLRRYGRDKVMFSFEAGRRCDSGPGNFTFETKQGNEIFGIVEGAIREQKAQAEERQQSSPAQDPDCPGLLLTRTAAEGNREREADGDSGGSKPGSADGVFGRREGEGKNLKARSLPEPPCPGARRPRGRTRAACTEPADSLRLPPPRRLSLLRPRGQHQDHAHPCSRNPGNKPEPLYSDIYDRVSAGRRRGPAAWGWRRGPGTGAGRGPGRAHLRRAGGRGRGLVRRGASGAAGLAQPRAGRRPAGPRGALQPQHRRLLRPHLQQAAGPAPALQRPQAPPSSQTHQGRPRPKPQQQQQQPAHRPVQPGVPTQAPPKHLPPPLPRAPPRHHLR</sequence>
<organism evidence="5 6">
    <name type="scientific">Anguilla anguilla</name>
    <name type="common">European freshwater eel</name>
    <name type="synonym">Muraena anguilla</name>
    <dbReference type="NCBI Taxonomy" id="7936"/>
    <lineage>
        <taxon>Eukaryota</taxon>
        <taxon>Metazoa</taxon>
        <taxon>Chordata</taxon>
        <taxon>Craniata</taxon>
        <taxon>Vertebrata</taxon>
        <taxon>Euteleostomi</taxon>
        <taxon>Actinopterygii</taxon>
        <taxon>Neopterygii</taxon>
        <taxon>Teleostei</taxon>
        <taxon>Anguilliformes</taxon>
        <taxon>Anguillidae</taxon>
        <taxon>Anguilla</taxon>
    </lineage>
</organism>
<dbReference type="SMART" id="SM00233">
    <property type="entry name" value="PH"/>
    <property type="match status" value="1"/>
</dbReference>
<feature type="compositionally biased region" description="Gly residues" evidence="3">
    <location>
        <begin position="657"/>
        <end position="667"/>
    </location>
</feature>
<dbReference type="PROSITE" id="PS51064">
    <property type="entry name" value="IRS_PTB"/>
    <property type="match status" value="1"/>
</dbReference>
<dbReference type="GO" id="GO:0007169">
    <property type="term" value="P:cell surface receptor protein tyrosine kinase signaling pathway"/>
    <property type="evidence" value="ECO:0007669"/>
    <property type="project" value="TreeGrafter"/>
</dbReference>
<dbReference type="InterPro" id="IPR002404">
    <property type="entry name" value="IRS_PTB"/>
</dbReference>
<dbReference type="GO" id="GO:0043410">
    <property type="term" value="P:positive regulation of MAPK cascade"/>
    <property type="evidence" value="ECO:0007669"/>
    <property type="project" value="TreeGrafter"/>
</dbReference>
<protein>
    <recommendedName>
        <fullName evidence="4">IRS-type PTB domain-containing protein</fullName>
    </recommendedName>
</protein>
<dbReference type="GO" id="GO:0007265">
    <property type="term" value="P:Ras protein signal transduction"/>
    <property type="evidence" value="ECO:0007669"/>
    <property type="project" value="TreeGrafter"/>
</dbReference>